<feature type="chain" id="PRO_5023101786" evidence="1">
    <location>
        <begin position="23"/>
        <end position="191"/>
    </location>
</feature>
<feature type="signal peptide" evidence="1">
    <location>
        <begin position="1"/>
        <end position="22"/>
    </location>
</feature>
<organism evidence="3 4">
    <name type="scientific">Pedobacter aquae</name>
    <dbReference type="NCBI Taxonomy" id="2605747"/>
    <lineage>
        <taxon>Bacteria</taxon>
        <taxon>Pseudomonadati</taxon>
        <taxon>Bacteroidota</taxon>
        <taxon>Sphingobacteriia</taxon>
        <taxon>Sphingobacteriales</taxon>
        <taxon>Sphingobacteriaceae</taxon>
        <taxon>Pedobacter</taxon>
    </lineage>
</organism>
<dbReference type="EMBL" id="CP043329">
    <property type="protein sequence ID" value="QEK52513.1"/>
    <property type="molecule type" value="Genomic_DNA"/>
</dbReference>
<dbReference type="Pfam" id="PF14730">
    <property type="entry name" value="DUF4468"/>
    <property type="match status" value="1"/>
</dbReference>
<name>A0A5C0VLG7_9SPHI</name>
<keyword evidence="4" id="KW-1185">Reference proteome</keyword>
<evidence type="ECO:0000259" key="2">
    <source>
        <dbReference type="Pfam" id="PF14730"/>
    </source>
</evidence>
<dbReference type="RefSeq" id="WP_149075281.1">
    <property type="nucleotide sequence ID" value="NZ_CP043329.1"/>
</dbReference>
<feature type="domain" description="DUF4468" evidence="2">
    <location>
        <begin position="44"/>
        <end position="118"/>
    </location>
</feature>
<dbReference type="Gene3D" id="3.30.530.80">
    <property type="match status" value="1"/>
</dbReference>
<dbReference type="Proteomes" id="UP000323653">
    <property type="component" value="Chromosome"/>
</dbReference>
<gene>
    <name evidence="3" type="ORF">FYC62_13245</name>
</gene>
<protein>
    <submittedName>
        <fullName evidence="3">DUF4468 domain-containing protein</fullName>
    </submittedName>
</protein>
<evidence type="ECO:0000256" key="1">
    <source>
        <dbReference type="SAM" id="SignalP"/>
    </source>
</evidence>
<reference evidence="3 4" key="1">
    <citation type="submission" date="2019-08" db="EMBL/GenBank/DDBJ databases">
        <title>Pedobacter sp. nov., isolated from Han river, South Korea.</title>
        <authorList>
            <person name="Lee D.-H."/>
            <person name="Kim Y.-S."/>
            <person name="Hwang E.-M."/>
            <person name="Le Tran T.C."/>
            <person name="Cha C.-J."/>
        </authorList>
    </citation>
    <scope>NUCLEOTIDE SEQUENCE [LARGE SCALE GENOMIC DNA]</scope>
    <source>
        <strain evidence="3 4">CJ43</strain>
    </source>
</reference>
<dbReference type="KEGG" id="pej:FYC62_13245"/>
<evidence type="ECO:0000313" key="4">
    <source>
        <dbReference type="Proteomes" id="UP000323653"/>
    </source>
</evidence>
<sequence length="191" mass="21904">MKKLLLFALLIAISFHSSGQSAIEKIELKANGFVGNDTTKNFVVIELPGKKKNDLYKSTLVYLSSMYKYPDKVLTIVDGESIIINGFTESIKGSLSWYKYLFYYRISIQFKDGKIKFEPSTSSLTEIWAEGKERKFYISSKDSPDPYDMNVVYIVSKGNQILINKEIKLSMEEWANSYLKQLIKGISKSDW</sequence>
<proteinExistence type="predicted"/>
<evidence type="ECO:0000313" key="3">
    <source>
        <dbReference type="EMBL" id="QEK52513.1"/>
    </source>
</evidence>
<accession>A0A5C0VLG7</accession>
<keyword evidence="1" id="KW-0732">Signal</keyword>
<dbReference type="InterPro" id="IPR027823">
    <property type="entry name" value="DUF4468"/>
</dbReference>
<dbReference type="AlphaFoldDB" id="A0A5C0VLG7"/>